<accession>A0AAE9YZ53</accession>
<evidence type="ECO:0000313" key="2">
    <source>
        <dbReference type="Proteomes" id="UP000032352"/>
    </source>
</evidence>
<sequence>MSESIDNTEIESIASEFLKLTNDFAAFSADCAFLCEAFTAIAGEQEDLNEFTSYGIRRYSNSLKEQVIAFDGKIHQLQTRMREQLT</sequence>
<dbReference type="EMBL" id="CP059733">
    <property type="protein sequence ID" value="WDE03618.1"/>
    <property type="molecule type" value="Genomic_DNA"/>
</dbReference>
<proteinExistence type="predicted"/>
<dbReference type="Proteomes" id="UP000032352">
    <property type="component" value="Chromosome"/>
</dbReference>
<reference evidence="1 2" key="1">
    <citation type="journal article" date="2015" name="Genome Announc.">
        <title>Draft Genome Sequences of Marine Isolates of Thalassomonas viridans and Thalassomonas actiniarum.</title>
        <authorList>
            <person name="Olonade I."/>
            <person name="van Zyl L.J."/>
            <person name="Trindade M."/>
        </authorList>
    </citation>
    <scope>NUCLEOTIDE SEQUENCE [LARGE SCALE GENOMIC DNA]</scope>
    <source>
        <strain evidence="1 2">XOM25</strain>
    </source>
</reference>
<dbReference type="KEGG" id="tvd:SG34_019835"/>
<dbReference type="AlphaFoldDB" id="A0AAE9YZ53"/>
<organism evidence="1 2">
    <name type="scientific">Thalassomonas viridans</name>
    <dbReference type="NCBI Taxonomy" id="137584"/>
    <lineage>
        <taxon>Bacteria</taxon>
        <taxon>Pseudomonadati</taxon>
        <taxon>Pseudomonadota</taxon>
        <taxon>Gammaproteobacteria</taxon>
        <taxon>Alteromonadales</taxon>
        <taxon>Colwelliaceae</taxon>
        <taxon>Thalassomonas</taxon>
    </lineage>
</organism>
<evidence type="ECO:0000313" key="1">
    <source>
        <dbReference type="EMBL" id="WDE03618.1"/>
    </source>
</evidence>
<name>A0AAE9YZ53_9GAMM</name>
<gene>
    <name evidence="1" type="ORF">SG34_019835</name>
</gene>
<dbReference type="RefSeq" id="WP_044836643.1">
    <property type="nucleotide sequence ID" value="NZ_CP059733.1"/>
</dbReference>
<reference evidence="1 2" key="2">
    <citation type="journal article" date="2022" name="Mar. Drugs">
        <title>Bioassay-Guided Fractionation Leads to the Detection of Cholic Acid Generated by the Rare Thalassomonas sp.</title>
        <authorList>
            <person name="Pheiffer F."/>
            <person name="Schneider Y.K."/>
            <person name="Hansen E.H."/>
            <person name="Andersen J.H."/>
            <person name="Isaksson J."/>
            <person name="Busche T."/>
            <person name="R C."/>
            <person name="Kalinowski J."/>
            <person name="Zyl L.V."/>
            <person name="Trindade M."/>
        </authorList>
    </citation>
    <scope>NUCLEOTIDE SEQUENCE [LARGE SCALE GENOMIC DNA]</scope>
    <source>
        <strain evidence="1 2">XOM25</strain>
    </source>
</reference>
<protein>
    <submittedName>
        <fullName evidence="1">Uncharacterized protein</fullName>
    </submittedName>
</protein>
<keyword evidence="2" id="KW-1185">Reference proteome</keyword>